<dbReference type="RefSeq" id="WP_169675897.1">
    <property type="nucleotide sequence ID" value="NZ_JABBHF010000010.1"/>
</dbReference>
<evidence type="ECO:0000313" key="4">
    <source>
        <dbReference type="EMBL" id="NMH89171.1"/>
    </source>
</evidence>
<keyword evidence="1 3" id="KW-0732">Signal</keyword>
<feature type="compositionally biased region" description="Polar residues" evidence="2">
    <location>
        <begin position="215"/>
        <end position="230"/>
    </location>
</feature>
<dbReference type="NCBIfam" id="TIGR04183">
    <property type="entry name" value="Por_Secre_tail"/>
    <property type="match status" value="1"/>
</dbReference>
<protein>
    <submittedName>
        <fullName evidence="4">T9SS type A sorting domain-containing protein</fullName>
    </submittedName>
</protein>
<accession>A0ABX1S005</accession>
<organism evidence="4 5">
    <name type="scientific">Flavivirga algicola</name>
    <dbReference type="NCBI Taxonomy" id="2729136"/>
    <lineage>
        <taxon>Bacteria</taxon>
        <taxon>Pseudomonadati</taxon>
        <taxon>Bacteroidota</taxon>
        <taxon>Flavobacteriia</taxon>
        <taxon>Flavobacteriales</taxon>
        <taxon>Flavobacteriaceae</taxon>
        <taxon>Flavivirga</taxon>
    </lineage>
</organism>
<reference evidence="4 5" key="1">
    <citation type="submission" date="2020-04" db="EMBL/GenBank/DDBJ databases">
        <title>A Flavivirga sp. nov.</title>
        <authorList>
            <person name="Sun X."/>
        </authorList>
    </citation>
    <scope>NUCLEOTIDE SEQUENCE [LARGE SCALE GENOMIC DNA]</scope>
    <source>
        <strain evidence="4 5">Y03</strain>
    </source>
</reference>
<gene>
    <name evidence="4" type="ORF">HHX25_16790</name>
</gene>
<evidence type="ECO:0000256" key="2">
    <source>
        <dbReference type="SAM" id="MobiDB-lite"/>
    </source>
</evidence>
<dbReference type="InterPro" id="IPR026444">
    <property type="entry name" value="Secre_tail"/>
</dbReference>
<name>A0ABX1S005_9FLAO</name>
<dbReference type="InterPro" id="IPR028974">
    <property type="entry name" value="TSP_type-3_rpt"/>
</dbReference>
<dbReference type="SUPFAM" id="SSF103647">
    <property type="entry name" value="TSP type-3 repeat"/>
    <property type="match status" value="1"/>
</dbReference>
<comment type="caution">
    <text evidence="4">The sequence shown here is derived from an EMBL/GenBank/DDBJ whole genome shotgun (WGS) entry which is preliminary data.</text>
</comment>
<feature type="signal peptide" evidence="3">
    <location>
        <begin position="1"/>
        <end position="20"/>
    </location>
</feature>
<dbReference type="EMBL" id="JABBHF010000010">
    <property type="protein sequence ID" value="NMH89171.1"/>
    <property type="molecule type" value="Genomic_DNA"/>
</dbReference>
<keyword evidence="5" id="KW-1185">Reference proteome</keyword>
<sequence>MKKKSLMLFCLLCLSFIIDAQNYHRLETYPTNNPAAACTETGNQKYRVKVNINIDYLLDLNKFYRIDLGTNFNLGVRYCKVLNRGIGPGDADFDLESTDIKSEVDVCEFNFYRYHRFETFTTLEKAKNNICGQTTAHDGRSKANIKITQLLDVGKVYLINLGNGLGTRYCKILNRYNGRGDADFDIDDIDYQTVFPPITFNCSEPDTDGDGVPDSQDNCPNEAGPSSNNGCPLPTGKPNLYMSSLKILRQSNNQVIFNYPNGSTNTPTLNNNNWYDIIVGVKNDGQTTAQSVSLDVIFTNNTSREYPHPSVPFYGVETDANIGNIGTNQVIEKTFSIFVGNNIGVSPNLSNNSIYRLFFDIDINDDIDETNESDNIKFTQFKYSSSTNKNHSKLNQPQPSFENVLKPYPIDIYNFQGRKVLSKEVSSKEEEGKLIQSLTSGLYVIKSKDKTYKVSIK</sequence>
<proteinExistence type="predicted"/>
<evidence type="ECO:0000313" key="5">
    <source>
        <dbReference type="Proteomes" id="UP000746690"/>
    </source>
</evidence>
<dbReference type="InterPro" id="IPR003367">
    <property type="entry name" value="Thrombospondin_3-like_rpt"/>
</dbReference>
<evidence type="ECO:0000256" key="3">
    <source>
        <dbReference type="SAM" id="SignalP"/>
    </source>
</evidence>
<evidence type="ECO:0000256" key="1">
    <source>
        <dbReference type="ARBA" id="ARBA00022729"/>
    </source>
</evidence>
<dbReference type="Pfam" id="PF02412">
    <property type="entry name" value="TSP_3"/>
    <property type="match status" value="1"/>
</dbReference>
<feature type="region of interest" description="Disordered" evidence="2">
    <location>
        <begin position="205"/>
        <end position="232"/>
    </location>
</feature>
<dbReference type="Proteomes" id="UP000746690">
    <property type="component" value="Unassembled WGS sequence"/>
</dbReference>
<feature type="chain" id="PRO_5046639567" evidence="3">
    <location>
        <begin position="21"/>
        <end position="457"/>
    </location>
</feature>